<dbReference type="EMBL" id="JAGGLL010000045">
    <property type="protein sequence ID" value="MBP2024017.1"/>
    <property type="molecule type" value="Genomic_DNA"/>
</dbReference>
<protein>
    <submittedName>
        <fullName evidence="2">dTDP-4-amino-4,6-dideoxygalactose transaminase</fullName>
    </submittedName>
</protein>
<evidence type="ECO:0000256" key="1">
    <source>
        <dbReference type="ARBA" id="ARBA00022898"/>
    </source>
</evidence>
<keyword evidence="3" id="KW-1185">Reference proteome</keyword>
<dbReference type="Gene3D" id="3.40.640.10">
    <property type="entry name" value="Type I PLP-dependent aspartate aminotransferase-like (Major domain)"/>
    <property type="match status" value="1"/>
</dbReference>
<dbReference type="Proteomes" id="UP001519308">
    <property type="component" value="Unassembled WGS sequence"/>
</dbReference>
<keyword evidence="1" id="KW-0663">Pyridoxal phosphate</keyword>
<dbReference type="InterPro" id="IPR015424">
    <property type="entry name" value="PyrdxlP-dep_Trfase"/>
</dbReference>
<dbReference type="PANTHER" id="PTHR30244">
    <property type="entry name" value="TRANSAMINASE"/>
    <property type="match status" value="1"/>
</dbReference>
<gene>
    <name evidence="2" type="ORF">J2Z44_003867</name>
</gene>
<proteinExistence type="predicted"/>
<evidence type="ECO:0000313" key="3">
    <source>
        <dbReference type="Proteomes" id="UP001519308"/>
    </source>
</evidence>
<evidence type="ECO:0000313" key="2">
    <source>
        <dbReference type="EMBL" id="MBP2024017.1"/>
    </source>
</evidence>
<dbReference type="PANTHER" id="PTHR30244:SF36">
    <property type="entry name" value="3-OXO-GLUCOSE-6-PHOSPHATE:GLUTAMATE AMINOTRANSFERASE"/>
    <property type="match status" value="1"/>
</dbReference>
<reference evidence="2 3" key="1">
    <citation type="submission" date="2021-03" db="EMBL/GenBank/DDBJ databases">
        <title>Genomic Encyclopedia of Type Strains, Phase IV (KMG-IV): sequencing the most valuable type-strain genomes for metagenomic binning, comparative biology and taxonomic classification.</title>
        <authorList>
            <person name="Goeker M."/>
        </authorList>
    </citation>
    <scope>NUCLEOTIDE SEQUENCE [LARGE SCALE GENOMIC DNA]</scope>
    <source>
        <strain evidence="2 3">DSM 28650</strain>
    </source>
</reference>
<dbReference type="InterPro" id="IPR015421">
    <property type="entry name" value="PyrdxlP-dep_Trfase_major"/>
</dbReference>
<organism evidence="2 3">
    <name type="scientific">Clostridium punense</name>
    <dbReference type="NCBI Taxonomy" id="1054297"/>
    <lineage>
        <taxon>Bacteria</taxon>
        <taxon>Bacillati</taxon>
        <taxon>Bacillota</taxon>
        <taxon>Clostridia</taxon>
        <taxon>Eubacteriales</taxon>
        <taxon>Clostridiaceae</taxon>
        <taxon>Clostridium</taxon>
    </lineage>
</organism>
<name>A0ABS4K8A6_9CLOT</name>
<dbReference type="Pfam" id="PF01041">
    <property type="entry name" value="DegT_DnrJ_EryC1"/>
    <property type="match status" value="1"/>
</dbReference>
<dbReference type="SUPFAM" id="SSF53383">
    <property type="entry name" value="PLP-dependent transferases"/>
    <property type="match status" value="1"/>
</dbReference>
<dbReference type="InterPro" id="IPR000653">
    <property type="entry name" value="DegT/StrS_aminotransferase"/>
</dbReference>
<sequence length="111" mass="11991">MYIPLVDLQMQYKGIEDELKAAIHSVLASSNYIMGNEVINLEEKMSKYLGVKHCISVASGTDALVIALKSLGIGKGDEVITSPFTFFATAESISSLGATPVFVDVKEDTFK</sequence>
<comment type="caution">
    <text evidence="2">The sequence shown here is derived from an EMBL/GenBank/DDBJ whole genome shotgun (WGS) entry which is preliminary data.</text>
</comment>
<accession>A0ABS4K8A6</accession>